<evidence type="ECO:0000256" key="2">
    <source>
        <dbReference type="PROSITE-ProRule" id="PRU00504"/>
    </source>
</evidence>
<dbReference type="InterPro" id="IPR011042">
    <property type="entry name" value="6-blade_b-propeller_TolB-like"/>
</dbReference>
<evidence type="ECO:0000313" key="3">
    <source>
        <dbReference type="EMBL" id="CAF4190261.1"/>
    </source>
</evidence>
<organism evidence="3 4">
    <name type="scientific">Adineta steineri</name>
    <dbReference type="NCBI Taxonomy" id="433720"/>
    <lineage>
        <taxon>Eukaryota</taxon>
        <taxon>Metazoa</taxon>
        <taxon>Spiralia</taxon>
        <taxon>Gnathifera</taxon>
        <taxon>Rotifera</taxon>
        <taxon>Eurotatoria</taxon>
        <taxon>Bdelloidea</taxon>
        <taxon>Adinetida</taxon>
        <taxon>Adinetidae</taxon>
        <taxon>Adineta</taxon>
    </lineage>
</organism>
<keyword evidence="1" id="KW-0677">Repeat</keyword>
<dbReference type="InterPro" id="IPR001258">
    <property type="entry name" value="NHL_repeat"/>
</dbReference>
<dbReference type="Pfam" id="PF01436">
    <property type="entry name" value="NHL"/>
    <property type="match status" value="1"/>
</dbReference>
<dbReference type="EMBL" id="CAJOBB010007594">
    <property type="protein sequence ID" value="CAF4190261.1"/>
    <property type="molecule type" value="Genomic_DNA"/>
</dbReference>
<dbReference type="PROSITE" id="PS51125">
    <property type="entry name" value="NHL"/>
    <property type="match status" value="1"/>
</dbReference>
<reference evidence="3" key="1">
    <citation type="submission" date="2021-02" db="EMBL/GenBank/DDBJ databases">
        <authorList>
            <person name="Nowell W R."/>
        </authorList>
    </citation>
    <scope>NUCLEOTIDE SEQUENCE</scope>
</reference>
<gene>
    <name evidence="3" type="ORF">KXQ929_LOCUS39480</name>
</gene>
<dbReference type="AlphaFoldDB" id="A0A820AB73"/>
<evidence type="ECO:0000256" key="1">
    <source>
        <dbReference type="ARBA" id="ARBA00022737"/>
    </source>
</evidence>
<protein>
    <submittedName>
        <fullName evidence="3">Uncharacterized protein</fullName>
    </submittedName>
</protein>
<feature type="repeat" description="NHL" evidence="2">
    <location>
        <begin position="1"/>
        <end position="45"/>
    </location>
</feature>
<evidence type="ECO:0000313" key="4">
    <source>
        <dbReference type="Proteomes" id="UP000663868"/>
    </source>
</evidence>
<dbReference type="Gene3D" id="2.120.10.30">
    <property type="entry name" value="TolB, C-terminal domain"/>
    <property type="match status" value="1"/>
</dbReference>
<comment type="caution">
    <text evidence="3">The sequence shown here is derived from an EMBL/GenBank/DDBJ whole genome shotgun (WGS) entry which is preliminary data.</text>
</comment>
<dbReference type="Proteomes" id="UP000663868">
    <property type="component" value="Unassembled WGS sequence"/>
</dbReference>
<dbReference type="SUPFAM" id="SSF63825">
    <property type="entry name" value="YWTD domain"/>
    <property type="match status" value="1"/>
</dbReference>
<accession>A0A820AB73</accession>
<name>A0A820AB73_9BILA</name>
<sequence length="46" mass="5252">IVVGGNGQGNESNQLNYPTGLCFDDERNLYVGDHYNHRIQKFEIIL</sequence>
<feature type="non-terminal residue" evidence="3">
    <location>
        <position position="1"/>
    </location>
</feature>
<proteinExistence type="predicted"/>